<dbReference type="InterPro" id="IPR029035">
    <property type="entry name" value="DHS-like_NAD/FAD-binding_dom"/>
</dbReference>
<accession>A0A558BMW7</accession>
<keyword evidence="2" id="KW-1185">Reference proteome</keyword>
<dbReference type="SUPFAM" id="SSF52467">
    <property type="entry name" value="DHS-like NAD/FAD-binding domain"/>
    <property type="match status" value="1"/>
</dbReference>
<protein>
    <submittedName>
        <fullName evidence="1">SIR2 family protein</fullName>
    </submittedName>
</protein>
<evidence type="ECO:0000313" key="1">
    <source>
        <dbReference type="EMBL" id="TVT37861.1"/>
    </source>
</evidence>
<dbReference type="Proteomes" id="UP000317624">
    <property type="component" value="Unassembled WGS sequence"/>
</dbReference>
<dbReference type="OrthoDB" id="5241047at2"/>
<comment type="caution">
    <text evidence="1">The sequence shown here is derived from an EMBL/GenBank/DDBJ whole genome shotgun (WGS) entry which is preliminary data.</text>
</comment>
<name>A0A558BMW7_9BACT</name>
<dbReference type="Pfam" id="PF13289">
    <property type="entry name" value="SIR2_2"/>
    <property type="match status" value="1"/>
</dbReference>
<evidence type="ECO:0000313" key="2">
    <source>
        <dbReference type="Proteomes" id="UP000317624"/>
    </source>
</evidence>
<reference evidence="1 2" key="1">
    <citation type="submission" date="2019-07" db="EMBL/GenBank/DDBJ databases">
        <title>Hymenobacter sp. straun FUR1 Genome sequencing and assembly.</title>
        <authorList>
            <person name="Chhetri G."/>
        </authorList>
    </citation>
    <scope>NUCLEOTIDE SEQUENCE [LARGE SCALE GENOMIC DNA]</scope>
    <source>
        <strain evidence="1 2">Fur1</strain>
    </source>
</reference>
<dbReference type="RefSeq" id="WP_144852283.1">
    <property type="nucleotide sequence ID" value="NZ_VMRJ01000006.1"/>
</dbReference>
<proteinExistence type="predicted"/>
<organism evidence="1 2">
    <name type="scientific">Hymenobacter setariae</name>
    <dbReference type="NCBI Taxonomy" id="2594794"/>
    <lineage>
        <taxon>Bacteria</taxon>
        <taxon>Pseudomonadati</taxon>
        <taxon>Bacteroidota</taxon>
        <taxon>Cytophagia</taxon>
        <taxon>Cytophagales</taxon>
        <taxon>Hymenobacteraceae</taxon>
        <taxon>Hymenobacter</taxon>
    </lineage>
</organism>
<sequence length="351" mass="39876">MKRLIREFEEQVRADLTADGDVQIGGVKMSPLAILDPGSETYDAEYLRWRDEEWLPSRFERRDSILALVPDNRARFTDLSNALKRQVVLPFVGAGMSLSSGMKTWGRFLHDLREAGSCPEADLHALLTGSTPNYEAAADLVHSSMSRKLFLNRMNTRFQVAAEQVAGPVRLLPHLFAQRVFTTNFDHVLEHVYTEEGMPFEFVLRGNQYLERAAQTYDRTRPSLLKLHGDEQAPSQRVFTREEYDRAYADESFLRRELGRAVSGTDSLLFLGCSLTSDRTMAVLRAVAQADAGEPEHYAFLPYDANTHQVRENFLADHGIYPIWYDAPTPADHDEAIEALLVGLLREQRKL</sequence>
<gene>
    <name evidence="1" type="ORF">FNT36_22135</name>
</gene>
<dbReference type="EMBL" id="VMRJ01000006">
    <property type="protein sequence ID" value="TVT37861.1"/>
    <property type="molecule type" value="Genomic_DNA"/>
</dbReference>
<dbReference type="AlphaFoldDB" id="A0A558BMW7"/>